<reference evidence="2 3" key="1">
    <citation type="submission" date="2016-11" db="EMBL/GenBank/DDBJ databases">
        <authorList>
            <person name="Jaros S."/>
            <person name="Januszkiewicz K."/>
            <person name="Wedrychowicz H."/>
        </authorList>
    </citation>
    <scope>NUCLEOTIDE SEQUENCE [LARGE SCALE GENOMIC DNA]</scope>
    <source>
        <strain evidence="2 3">DSM 27406</strain>
    </source>
</reference>
<feature type="chain" id="PRO_5012636036" description="Lipoprotein" evidence="1">
    <location>
        <begin position="20"/>
        <end position="153"/>
    </location>
</feature>
<gene>
    <name evidence="2" type="ORF">SAMN05444266_109152</name>
</gene>
<dbReference type="RefSeq" id="WP_073085609.1">
    <property type="nucleotide sequence ID" value="NZ_FRBL01000009.1"/>
</dbReference>
<keyword evidence="1" id="KW-0732">Signal</keyword>
<dbReference type="Proteomes" id="UP000184420">
    <property type="component" value="Unassembled WGS sequence"/>
</dbReference>
<organism evidence="2 3">
    <name type="scientific">Chitinophaga jiangningensis</name>
    <dbReference type="NCBI Taxonomy" id="1419482"/>
    <lineage>
        <taxon>Bacteria</taxon>
        <taxon>Pseudomonadati</taxon>
        <taxon>Bacteroidota</taxon>
        <taxon>Chitinophagia</taxon>
        <taxon>Chitinophagales</taxon>
        <taxon>Chitinophagaceae</taxon>
        <taxon>Chitinophaga</taxon>
    </lineage>
</organism>
<dbReference type="PROSITE" id="PS51257">
    <property type="entry name" value="PROKAR_LIPOPROTEIN"/>
    <property type="match status" value="1"/>
</dbReference>
<keyword evidence="3" id="KW-1185">Reference proteome</keyword>
<protein>
    <recommendedName>
        <fullName evidence="4">Lipoprotein</fullName>
    </recommendedName>
</protein>
<proteinExistence type="predicted"/>
<sequence>MKKVVLGLAVLMAFSVACQNPQKHDEKKAQEKAGEAIESAEKAAAAQAASDANAVQAATAAIQANINAAMATVAMPDFKKANARSLANDFHKYLSDLVNTNSGKKAAEYADKLQDLKKEYDKKVEAEKLDPDDKAKLQKYVGDMLQAVQSANP</sequence>
<evidence type="ECO:0000313" key="2">
    <source>
        <dbReference type="EMBL" id="SHM60243.1"/>
    </source>
</evidence>
<feature type="signal peptide" evidence="1">
    <location>
        <begin position="1"/>
        <end position="19"/>
    </location>
</feature>
<evidence type="ECO:0008006" key="4">
    <source>
        <dbReference type="Google" id="ProtNLM"/>
    </source>
</evidence>
<accession>A0A1M7K5H1</accession>
<dbReference type="EMBL" id="FRBL01000009">
    <property type="protein sequence ID" value="SHM60243.1"/>
    <property type="molecule type" value="Genomic_DNA"/>
</dbReference>
<name>A0A1M7K5H1_9BACT</name>
<evidence type="ECO:0000256" key="1">
    <source>
        <dbReference type="SAM" id="SignalP"/>
    </source>
</evidence>
<dbReference type="OrthoDB" id="678691at2"/>
<dbReference type="AlphaFoldDB" id="A0A1M7K5H1"/>
<evidence type="ECO:0000313" key="3">
    <source>
        <dbReference type="Proteomes" id="UP000184420"/>
    </source>
</evidence>